<dbReference type="GO" id="GO:0005524">
    <property type="term" value="F:ATP binding"/>
    <property type="evidence" value="ECO:0007669"/>
    <property type="project" value="UniProtKB-KW"/>
</dbReference>
<evidence type="ECO:0000256" key="1">
    <source>
        <dbReference type="ARBA" id="ARBA00022448"/>
    </source>
</evidence>
<comment type="caution">
    <text evidence="5">The sequence shown here is derived from an EMBL/GenBank/DDBJ whole genome shotgun (WGS) entry which is preliminary data.</text>
</comment>
<accession>A0ABU0YV16</accession>
<dbReference type="InterPro" id="IPR027417">
    <property type="entry name" value="P-loop_NTPase"/>
</dbReference>
<dbReference type="PANTHER" id="PTHR42781:SF4">
    <property type="entry name" value="SPERMIDINE_PUTRESCINE IMPORT ATP-BINDING PROTEIN POTA"/>
    <property type="match status" value="1"/>
</dbReference>
<evidence type="ECO:0000313" key="5">
    <source>
        <dbReference type="EMBL" id="MDQ7251566.1"/>
    </source>
</evidence>
<dbReference type="SUPFAM" id="SSF52540">
    <property type="entry name" value="P-loop containing nucleoside triphosphate hydrolases"/>
    <property type="match status" value="1"/>
</dbReference>
<keyword evidence="1" id="KW-0813">Transport</keyword>
<feature type="domain" description="ABC transporter" evidence="4">
    <location>
        <begin position="4"/>
        <end position="239"/>
    </location>
</feature>
<dbReference type="SMART" id="SM00382">
    <property type="entry name" value="AAA"/>
    <property type="match status" value="1"/>
</dbReference>
<dbReference type="InterPro" id="IPR050093">
    <property type="entry name" value="ABC_SmlMolc_Importer"/>
</dbReference>
<keyword evidence="6" id="KW-1185">Reference proteome</keyword>
<reference evidence="6" key="1">
    <citation type="submission" date="2023-08" db="EMBL/GenBank/DDBJ databases">
        <title>Rhodospirillaceae gen. nov., a novel taxon isolated from the Yangtze River Yuezi River estuary sludge.</title>
        <authorList>
            <person name="Ruan L."/>
        </authorList>
    </citation>
    <scope>NUCLEOTIDE SEQUENCE [LARGE SCALE GENOMIC DNA]</scope>
    <source>
        <strain evidence="6">R-7</strain>
    </source>
</reference>
<dbReference type="Gene3D" id="3.40.50.300">
    <property type="entry name" value="P-loop containing nucleotide triphosphate hydrolases"/>
    <property type="match status" value="1"/>
</dbReference>
<dbReference type="Proteomes" id="UP001230156">
    <property type="component" value="Unassembled WGS sequence"/>
</dbReference>
<dbReference type="SUPFAM" id="SSF50331">
    <property type="entry name" value="MOP-like"/>
    <property type="match status" value="1"/>
</dbReference>
<keyword evidence="2" id="KW-0547">Nucleotide-binding</keyword>
<dbReference type="PROSITE" id="PS50893">
    <property type="entry name" value="ABC_TRANSPORTER_2"/>
    <property type="match status" value="1"/>
</dbReference>
<dbReference type="EMBL" id="JAUYVI010000013">
    <property type="protein sequence ID" value="MDQ7251566.1"/>
    <property type="molecule type" value="Genomic_DNA"/>
</dbReference>
<dbReference type="InterPro" id="IPR003439">
    <property type="entry name" value="ABC_transporter-like_ATP-bd"/>
</dbReference>
<gene>
    <name evidence="5" type="ORF">Q8A70_28020</name>
</gene>
<evidence type="ECO:0000313" key="6">
    <source>
        <dbReference type="Proteomes" id="UP001230156"/>
    </source>
</evidence>
<dbReference type="InterPro" id="IPR003593">
    <property type="entry name" value="AAA+_ATPase"/>
</dbReference>
<dbReference type="Pfam" id="PF00005">
    <property type="entry name" value="ABC_tran"/>
    <property type="match status" value="1"/>
</dbReference>
<evidence type="ECO:0000256" key="2">
    <source>
        <dbReference type="ARBA" id="ARBA00022741"/>
    </source>
</evidence>
<organism evidence="5 6">
    <name type="scientific">Dongia sedimenti</name>
    <dbReference type="NCBI Taxonomy" id="3064282"/>
    <lineage>
        <taxon>Bacteria</taxon>
        <taxon>Pseudomonadati</taxon>
        <taxon>Pseudomonadota</taxon>
        <taxon>Alphaproteobacteria</taxon>
        <taxon>Rhodospirillales</taxon>
        <taxon>Dongiaceae</taxon>
        <taxon>Dongia</taxon>
    </lineage>
</organism>
<dbReference type="RefSeq" id="WP_379962053.1">
    <property type="nucleotide sequence ID" value="NZ_JAUYVI010000013.1"/>
</dbReference>
<dbReference type="InterPro" id="IPR017871">
    <property type="entry name" value="ABC_transporter-like_CS"/>
</dbReference>
<evidence type="ECO:0000259" key="4">
    <source>
        <dbReference type="PROSITE" id="PS50893"/>
    </source>
</evidence>
<name>A0ABU0YV16_9PROT</name>
<dbReference type="InterPro" id="IPR013611">
    <property type="entry name" value="Transp-assoc_OB_typ2"/>
</dbReference>
<dbReference type="PANTHER" id="PTHR42781">
    <property type="entry name" value="SPERMIDINE/PUTRESCINE IMPORT ATP-BINDING PROTEIN POTA"/>
    <property type="match status" value="1"/>
</dbReference>
<proteinExistence type="predicted"/>
<protein>
    <submittedName>
        <fullName evidence="5">ABC transporter ATP-binding protein</fullName>
    </submittedName>
</protein>
<dbReference type="InterPro" id="IPR008995">
    <property type="entry name" value="Mo/tungstate-bd_C_term_dom"/>
</dbReference>
<keyword evidence="3 5" id="KW-0067">ATP-binding</keyword>
<dbReference type="Pfam" id="PF08402">
    <property type="entry name" value="TOBE_2"/>
    <property type="match status" value="1"/>
</dbReference>
<evidence type="ECO:0000256" key="3">
    <source>
        <dbReference type="ARBA" id="ARBA00022840"/>
    </source>
</evidence>
<dbReference type="PROSITE" id="PS00211">
    <property type="entry name" value="ABC_TRANSPORTER_1"/>
    <property type="match status" value="1"/>
</dbReference>
<sequence>MDAVSLKSVSKHYGDKPAVAEVDLDVMVGEFVALLGPSGCGKTTLLRLLAGFETPDAGTISIGVREVARAGALAVPPEQRGVGMVFQSHALWPHMTVGENVEYALKIRKIPGPERRKMVERALDTVGLGERRDSQPDQLSGGQRQRVALARCLAMEPSVVLMDEPLASLDVHLRESLQAEFHRLHRQLGATIVYVTHDQSEAMALADRVAVLDHGRLQQVAPPRGLYAEPATAMVADFVGRGMVVPLDTAVPGRAGSVEAQLWGETIHLRSMRSGASMRACLRPEGLSLGETGIAAKVDRAVFEGAATILHCRVDRAPDVLLRVLHRAAPPAEGSPVKIAIGDGWLLPTAA</sequence>